<dbReference type="OrthoDB" id="9798569at2"/>
<organism evidence="1 2">
    <name type="scientific">Aureimonas flava</name>
    <dbReference type="NCBI Taxonomy" id="2320271"/>
    <lineage>
        <taxon>Bacteria</taxon>
        <taxon>Pseudomonadati</taxon>
        <taxon>Pseudomonadota</taxon>
        <taxon>Alphaproteobacteria</taxon>
        <taxon>Hyphomicrobiales</taxon>
        <taxon>Aurantimonadaceae</taxon>
        <taxon>Aureimonas</taxon>
    </lineage>
</organism>
<dbReference type="Proteomes" id="UP000265750">
    <property type="component" value="Unassembled WGS sequence"/>
</dbReference>
<dbReference type="InterPro" id="IPR019285">
    <property type="entry name" value="DUF2336"/>
</dbReference>
<sequence length="391" mass="41533">MGRIESDADHGHMLAQQFVFWCETASSAERCAAVEMLANAVVNRKFLPGDLREAEAALVIAAEDPSPRVRRAIADGVADADNVSRQLVRILSQDVDDVALPVALLSPMLTAEDLCELVRGGRLALCVAIARRADLPAAVAAAIAEGAEPRARVELARNRSASLEGAAIARLVEAAAETAELRFALLQRDDLPAGLRHALLSALGDALCASPLVANVVGLPRAARLRDELHEQATASLIDTIRSDEIAAFVEQLRGASQLNAAVLVRAVCMGRIDLFAASLSRLTGLPDARVRAIVAEAREPAFAALAAAAGLPKSVVPLLLSAIRVWKDMAGDDRFDPADAASTVMDRLAVAFRGEARGAEAEDVSRLLHRMSCEVQQSTARRRAERYLAA</sequence>
<evidence type="ECO:0000313" key="2">
    <source>
        <dbReference type="Proteomes" id="UP000265750"/>
    </source>
</evidence>
<dbReference type="EMBL" id="QYRN01000001">
    <property type="protein sequence ID" value="RIY03235.1"/>
    <property type="molecule type" value="Genomic_DNA"/>
</dbReference>
<comment type="caution">
    <text evidence="1">The sequence shown here is derived from an EMBL/GenBank/DDBJ whole genome shotgun (WGS) entry which is preliminary data.</text>
</comment>
<proteinExistence type="predicted"/>
<protein>
    <submittedName>
        <fullName evidence="1">DUF2336 domain-containing protein</fullName>
    </submittedName>
</protein>
<name>A0A3A1WRD0_9HYPH</name>
<dbReference type="Pfam" id="PF10098">
    <property type="entry name" value="DUF2336"/>
    <property type="match status" value="1"/>
</dbReference>
<reference evidence="2" key="1">
    <citation type="submission" date="2018-09" db="EMBL/GenBank/DDBJ databases">
        <authorList>
            <person name="Tuo L."/>
        </authorList>
    </citation>
    <scope>NUCLEOTIDE SEQUENCE [LARGE SCALE GENOMIC DNA]</scope>
    <source>
        <strain evidence="2">M2BS4Y-1</strain>
    </source>
</reference>
<keyword evidence="2" id="KW-1185">Reference proteome</keyword>
<gene>
    <name evidence="1" type="ORF">D3218_00200</name>
</gene>
<dbReference type="InterPro" id="IPR014598">
    <property type="entry name" value="UCP035865"/>
</dbReference>
<dbReference type="AlphaFoldDB" id="A0A3A1WRD0"/>
<evidence type="ECO:0000313" key="1">
    <source>
        <dbReference type="EMBL" id="RIY03235.1"/>
    </source>
</evidence>
<dbReference type="PIRSF" id="PIRSF035865">
    <property type="entry name" value="UCP035865"/>
    <property type="match status" value="1"/>
</dbReference>
<accession>A0A3A1WRD0</accession>